<dbReference type="InterPro" id="IPR036866">
    <property type="entry name" value="RibonucZ/Hydroxyglut_hydro"/>
</dbReference>
<dbReference type="AlphaFoldDB" id="A0A3A1V3E1"/>
<dbReference type="InterPro" id="IPR050114">
    <property type="entry name" value="UPF0173_UPF0282_UlaG_hydrolase"/>
</dbReference>
<gene>
    <name evidence="5" type="ORF">D3P08_06490</name>
</gene>
<dbReference type="OrthoDB" id="9800061at2"/>
<dbReference type="SUPFAM" id="SSF56281">
    <property type="entry name" value="Metallo-hydrolase/oxidoreductase"/>
    <property type="match status" value="1"/>
</dbReference>
<protein>
    <submittedName>
        <fullName evidence="5">MBL fold metallo-hydrolase</fullName>
    </submittedName>
</protein>
<dbReference type="Gene3D" id="3.60.15.10">
    <property type="entry name" value="Ribonuclease Z/Hydroxyacylglutathione hydrolase-like"/>
    <property type="match status" value="1"/>
</dbReference>
<comment type="catalytic activity">
    <reaction evidence="1">
        <text>3',5'-cyclic CMP + H2O = CMP + H(+)</text>
        <dbReference type="Rhea" id="RHEA:72675"/>
        <dbReference type="ChEBI" id="CHEBI:15377"/>
        <dbReference type="ChEBI" id="CHEBI:15378"/>
        <dbReference type="ChEBI" id="CHEBI:58003"/>
        <dbReference type="ChEBI" id="CHEBI:60377"/>
    </reaction>
    <physiologicalReaction direction="left-to-right" evidence="1">
        <dbReference type="Rhea" id="RHEA:72676"/>
    </physiologicalReaction>
</comment>
<accession>A0A3A1V3E1</accession>
<evidence type="ECO:0000256" key="2">
    <source>
        <dbReference type="ARBA" id="ARBA00034301"/>
    </source>
</evidence>
<organism evidence="5 6">
    <name type="scientific">Paenibacillus nanensis</name>
    <dbReference type="NCBI Taxonomy" id="393251"/>
    <lineage>
        <taxon>Bacteria</taxon>
        <taxon>Bacillati</taxon>
        <taxon>Bacillota</taxon>
        <taxon>Bacilli</taxon>
        <taxon>Bacillales</taxon>
        <taxon>Paenibacillaceae</taxon>
        <taxon>Paenibacillus</taxon>
    </lineage>
</organism>
<keyword evidence="6" id="KW-1185">Reference proteome</keyword>
<dbReference type="Proteomes" id="UP000266482">
    <property type="component" value="Unassembled WGS sequence"/>
</dbReference>
<evidence type="ECO:0000313" key="6">
    <source>
        <dbReference type="Proteomes" id="UP000266482"/>
    </source>
</evidence>
<evidence type="ECO:0000313" key="5">
    <source>
        <dbReference type="EMBL" id="RIX53902.1"/>
    </source>
</evidence>
<evidence type="ECO:0000256" key="3">
    <source>
        <dbReference type="ARBA" id="ARBA00048505"/>
    </source>
</evidence>
<evidence type="ECO:0000259" key="4">
    <source>
        <dbReference type="Pfam" id="PF12706"/>
    </source>
</evidence>
<name>A0A3A1V3E1_9BACL</name>
<keyword evidence="5" id="KW-0378">Hydrolase</keyword>
<dbReference type="Pfam" id="PF12706">
    <property type="entry name" value="Lactamase_B_2"/>
    <property type="match status" value="1"/>
</dbReference>
<dbReference type="InterPro" id="IPR001279">
    <property type="entry name" value="Metallo-B-lactamas"/>
</dbReference>
<evidence type="ECO:0000256" key="1">
    <source>
        <dbReference type="ARBA" id="ARBA00034221"/>
    </source>
</evidence>
<proteinExistence type="predicted"/>
<feature type="domain" description="Metallo-beta-lactamase" evidence="4">
    <location>
        <begin position="42"/>
        <end position="242"/>
    </location>
</feature>
<dbReference type="GO" id="GO:0016787">
    <property type="term" value="F:hydrolase activity"/>
    <property type="evidence" value="ECO:0007669"/>
    <property type="project" value="UniProtKB-KW"/>
</dbReference>
<comment type="function">
    <text evidence="2">Counteracts the endogenous Pycsar antiviral defense system. Phosphodiesterase that enables metal-dependent hydrolysis of host cyclic nucleotide Pycsar defense signals such as cCMP and cUMP.</text>
</comment>
<comment type="caution">
    <text evidence="5">The sequence shown here is derived from an EMBL/GenBank/DDBJ whole genome shotgun (WGS) entry which is preliminary data.</text>
</comment>
<dbReference type="PANTHER" id="PTHR43546">
    <property type="entry name" value="UPF0173 METAL-DEPENDENT HYDROLASE MJ1163-RELATED"/>
    <property type="match status" value="1"/>
</dbReference>
<dbReference type="EMBL" id="QXQA01000003">
    <property type="protein sequence ID" value="RIX53902.1"/>
    <property type="molecule type" value="Genomic_DNA"/>
</dbReference>
<reference evidence="5 6" key="1">
    <citation type="submission" date="2018-09" db="EMBL/GenBank/DDBJ databases">
        <title>Paenibacillus aracenensis nov. sp. isolated from a cave in southern Spain.</title>
        <authorList>
            <person name="Jurado V."/>
            <person name="Gutierrez-Patricio S."/>
            <person name="Gonzalez-Pimentel J.L."/>
            <person name="Miller A.Z."/>
            <person name="Laiz L."/>
            <person name="Saiz-Jimenez C."/>
        </authorList>
    </citation>
    <scope>NUCLEOTIDE SEQUENCE [LARGE SCALE GENOMIC DNA]</scope>
    <source>
        <strain evidence="5 6">DSM 22867</strain>
    </source>
</reference>
<comment type="catalytic activity">
    <reaction evidence="3">
        <text>3',5'-cyclic UMP + H2O = UMP + H(+)</text>
        <dbReference type="Rhea" id="RHEA:70575"/>
        <dbReference type="ChEBI" id="CHEBI:15377"/>
        <dbReference type="ChEBI" id="CHEBI:15378"/>
        <dbReference type="ChEBI" id="CHEBI:57865"/>
        <dbReference type="ChEBI" id="CHEBI:184387"/>
    </reaction>
    <physiologicalReaction direction="left-to-right" evidence="3">
        <dbReference type="Rhea" id="RHEA:70576"/>
    </physiologicalReaction>
</comment>
<sequence length="281" mass="32268">MIIPMRPKQTVYDQLNSTSLPERAIALWSLGQEGFLVKWKDTTVLFDPYLSNWVYELAGEPWQRAFEPPLQPAECMNIDYVVCSHHHEDHMDKLTLQEIGKSAVTKFIVPKAHRGLMKEWGFSEEQLICVSHGEEIKLGDEIKLAAHAAKHEEFETDEDGEHFYLSYVLSLGEIKLLHAGDTVGFTELEDWLKPQAVDVALLPINGRDYIRKRQGIVGNMNYREAAELGVAIGAKLIVPMHYGLFAHNDENPAYFVDYMYKHYPRSSIHLFSPGERFIYMK</sequence>